<dbReference type="OrthoDB" id="9802264at2"/>
<keyword evidence="6 7" id="KW-0472">Membrane</keyword>
<dbReference type="SMART" id="SM00382">
    <property type="entry name" value="AAA"/>
    <property type="match status" value="1"/>
</dbReference>
<dbReference type="NCBIfam" id="TIGR01187">
    <property type="entry name" value="potA"/>
    <property type="match status" value="1"/>
</dbReference>
<sequence length="381" mass="41401">MRSAADPGEREAAVAAPLASPSGKALPIAVRRLSKAYGAVSVLDDVDLDVRPGEFLTLLGPSGSGKTTLLMAIAGFLRPDKGSIRFGEREVVRLAPHKREIGMVFQNYALFPHMDVARNVGFPLRLRRVPATEIARRVEAALEMFQLGGYGGRSINQLSGGQRQRVALARAIVFEPRIILMDEPLSALDKQLRERMQIELRQLHDRLGTTTVYVTHDQREALTMSDRIAVLDRGRIARIDTPRAIYDQPGSRFVAEFIGESSFLDVEIVDGVCRAAGSVVRAPKIPAGQGRCVMMLRPERLRILDGSETEAMNRFDGKVQSAIYQGDTLLLQLVLADGSQVGLRMATRGDDAEPPASGSPIAVGIAVGDTVLLADEGRART</sequence>
<dbReference type="InterPro" id="IPR003439">
    <property type="entry name" value="ABC_transporter-like_ATP-bd"/>
</dbReference>
<dbReference type="Proteomes" id="UP000236743">
    <property type="component" value="Unassembled WGS sequence"/>
</dbReference>
<name>A0A1H5UVF4_9HYPH</name>
<keyword evidence="10" id="KW-1185">Reference proteome</keyword>
<dbReference type="PANTHER" id="PTHR42781:SF4">
    <property type="entry name" value="SPERMIDINE_PUTRESCINE IMPORT ATP-BINDING PROTEIN POTA"/>
    <property type="match status" value="1"/>
</dbReference>
<dbReference type="InterPro" id="IPR013611">
    <property type="entry name" value="Transp-assoc_OB_typ2"/>
</dbReference>
<dbReference type="Pfam" id="PF08402">
    <property type="entry name" value="TOBE_2"/>
    <property type="match status" value="1"/>
</dbReference>
<evidence type="ECO:0000313" key="9">
    <source>
        <dbReference type="EMBL" id="SEF78993.1"/>
    </source>
</evidence>
<accession>A0A1H5UVF4</accession>
<evidence type="ECO:0000256" key="3">
    <source>
        <dbReference type="ARBA" id="ARBA00022741"/>
    </source>
</evidence>
<feature type="domain" description="ABC transporter" evidence="8">
    <location>
        <begin position="28"/>
        <end position="258"/>
    </location>
</feature>
<evidence type="ECO:0000256" key="7">
    <source>
        <dbReference type="RuleBase" id="RU364083"/>
    </source>
</evidence>
<comment type="function">
    <text evidence="7">Part of the ABC transporter complex PotABCD involved in spermidine/putrescine import. Responsible for energy coupling to the transport system.</text>
</comment>
<dbReference type="GO" id="GO:0016887">
    <property type="term" value="F:ATP hydrolysis activity"/>
    <property type="evidence" value="ECO:0007669"/>
    <property type="project" value="InterPro"/>
</dbReference>
<dbReference type="PANTHER" id="PTHR42781">
    <property type="entry name" value="SPERMIDINE/PUTRESCINE IMPORT ATP-BINDING PROTEIN POTA"/>
    <property type="match status" value="1"/>
</dbReference>
<evidence type="ECO:0000259" key="8">
    <source>
        <dbReference type="PROSITE" id="PS50893"/>
    </source>
</evidence>
<dbReference type="RefSeq" id="WP_103871330.1">
    <property type="nucleotide sequence ID" value="NZ_FNUY01000002.1"/>
</dbReference>
<keyword evidence="4 7" id="KW-0067">ATP-binding</keyword>
<dbReference type="Gene3D" id="3.40.50.300">
    <property type="entry name" value="P-loop containing nucleotide triphosphate hydrolases"/>
    <property type="match status" value="1"/>
</dbReference>
<dbReference type="AlphaFoldDB" id="A0A1H5UVF4"/>
<comment type="catalytic activity">
    <reaction evidence="7">
        <text>ATP + H2O + polyamine-[polyamine-binding protein]Side 1 = ADP + phosphate + polyamineSide 2 + [polyamine-binding protein]Side 1.</text>
        <dbReference type="EC" id="7.6.2.11"/>
    </reaction>
</comment>
<dbReference type="Pfam" id="PF00005">
    <property type="entry name" value="ABC_tran"/>
    <property type="match status" value="1"/>
</dbReference>
<keyword evidence="5 7" id="KW-1278">Translocase</keyword>
<dbReference type="InterPro" id="IPR003593">
    <property type="entry name" value="AAA+_ATPase"/>
</dbReference>
<dbReference type="InterPro" id="IPR027417">
    <property type="entry name" value="P-loop_NTPase"/>
</dbReference>
<reference evidence="9 10" key="1">
    <citation type="submission" date="2016-10" db="EMBL/GenBank/DDBJ databases">
        <authorList>
            <person name="de Groot N.N."/>
        </authorList>
    </citation>
    <scope>NUCLEOTIDE SEQUENCE [LARGE SCALE GENOMIC DNA]</scope>
    <source>
        <strain evidence="9 10">DSM 26656</strain>
    </source>
</reference>
<proteinExistence type="inferred from homology"/>
<dbReference type="GO" id="GO:0043190">
    <property type="term" value="C:ATP-binding cassette (ABC) transporter complex"/>
    <property type="evidence" value="ECO:0007669"/>
    <property type="project" value="InterPro"/>
</dbReference>
<comment type="similarity">
    <text evidence="7">Belongs to the ABC transporter superfamily. Spermidine/putrescine importer (TC 3.A.1.11.1) family.</text>
</comment>
<dbReference type="FunFam" id="3.40.50.300:FF:000133">
    <property type="entry name" value="Spermidine/putrescine import ATP-binding protein PotA"/>
    <property type="match status" value="1"/>
</dbReference>
<evidence type="ECO:0000313" key="10">
    <source>
        <dbReference type="Proteomes" id="UP000236743"/>
    </source>
</evidence>
<dbReference type="InterPro" id="IPR005893">
    <property type="entry name" value="PotA-like"/>
</dbReference>
<dbReference type="GO" id="GO:0015417">
    <property type="term" value="F:ABC-type polyamine transporter activity"/>
    <property type="evidence" value="ECO:0007669"/>
    <property type="project" value="UniProtKB-EC"/>
</dbReference>
<dbReference type="InterPro" id="IPR050093">
    <property type="entry name" value="ABC_SmlMolc_Importer"/>
</dbReference>
<evidence type="ECO:0000256" key="6">
    <source>
        <dbReference type="ARBA" id="ARBA00023136"/>
    </source>
</evidence>
<protein>
    <recommendedName>
        <fullName evidence="7">Spermidine/putrescine import ATP-binding protein PotA</fullName>
        <ecNumber evidence="7">7.6.2.11</ecNumber>
    </recommendedName>
</protein>
<dbReference type="SUPFAM" id="SSF50331">
    <property type="entry name" value="MOP-like"/>
    <property type="match status" value="1"/>
</dbReference>
<comment type="subunit">
    <text evidence="7">The complex is composed of two ATP-binding proteins (PotA), two transmembrane proteins (PotB and PotC) and a solute-binding protein (PotD).</text>
</comment>
<dbReference type="EC" id="7.6.2.11" evidence="7"/>
<dbReference type="InterPro" id="IPR017871">
    <property type="entry name" value="ABC_transporter-like_CS"/>
</dbReference>
<dbReference type="PROSITE" id="PS50893">
    <property type="entry name" value="ABC_TRANSPORTER_2"/>
    <property type="match status" value="1"/>
</dbReference>
<dbReference type="PROSITE" id="PS00211">
    <property type="entry name" value="ABC_TRANSPORTER_1"/>
    <property type="match status" value="1"/>
</dbReference>
<keyword evidence="1 7" id="KW-0813">Transport</keyword>
<dbReference type="SUPFAM" id="SSF52540">
    <property type="entry name" value="P-loop containing nucleoside triphosphate hydrolases"/>
    <property type="match status" value="1"/>
</dbReference>
<dbReference type="EMBL" id="FNUY01000002">
    <property type="protein sequence ID" value="SEF78993.1"/>
    <property type="molecule type" value="Genomic_DNA"/>
</dbReference>
<dbReference type="InterPro" id="IPR008995">
    <property type="entry name" value="Mo/tungstate-bd_C_term_dom"/>
</dbReference>
<evidence type="ECO:0000256" key="2">
    <source>
        <dbReference type="ARBA" id="ARBA00022475"/>
    </source>
</evidence>
<evidence type="ECO:0000256" key="4">
    <source>
        <dbReference type="ARBA" id="ARBA00022840"/>
    </source>
</evidence>
<dbReference type="GO" id="GO:0005524">
    <property type="term" value="F:ATP binding"/>
    <property type="evidence" value="ECO:0007669"/>
    <property type="project" value="UniProtKB-KW"/>
</dbReference>
<keyword evidence="2 7" id="KW-1003">Cell membrane</keyword>
<dbReference type="GO" id="GO:0015847">
    <property type="term" value="P:putrescine transport"/>
    <property type="evidence" value="ECO:0007669"/>
    <property type="project" value="UniProtKB-ARBA"/>
</dbReference>
<organism evidence="9 10">
    <name type="scientific">Bosea lathyri</name>
    <dbReference type="NCBI Taxonomy" id="1036778"/>
    <lineage>
        <taxon>Bacteria</taxon>
        <taxon>Pseudomonadati</taxon>
        <taxon>Pseudomonadota</taxon>
        <taxon>Alphaproteobacteria</taxon>
        <taxon>Hyphomicrobiales</taxon>
        <taxon>Boseaceae</taxon>
        <taxon>Bosea</taxon>
    </lineage>
</organism>
<gene>
    <name evidence="7" type="primary">potA</name>
    <name evidence="9" type="ORF">SAMN04488115_10236</name>
</gene>
<keyword evidence="3 7" id="KW-0547">Nucleotide-binding</keyword>
<evidence type="ECO:0000256" key="1">
    <source>
        <dbReference type="ARBA" id="ARBA00022448"/>
    </source>
</evidence>
<evidence type="ECO:0000256" key="5">
    <source>
        <dbReference type="ARBA" id="ARBA00022967"/>
    </source>
</evidence>